<keyword evidence="1" id="KW-0175">Coiled coil</keyword>
<feature type="compositionally biased region" description="Basic and acidic residues" evidence="2">
    <location>
        <begin position="223"/>
        <end position="232"/>
    </location>
</feature>
<feature type="coiled-coil region" evidence="1">
    <location>
        <begin position="622"/>
        <end position="649"/>
    </location>
</feature>
<gene>
    <name evidence="3" type="ORF">Fcan01_15171</name>
</gene>
<evidence type="ECO:0000256" key="2">
    <source>
        <dbReference type="SAM" id="MobiDB-lite"/>
    </source>
</evidence>
<feature type="region of interest" description="Disordered" evidence="2">
    <location>
        <begin position="26"/>
        <end position="52"/>
    </location>
</feature>
<feature type="compositionally biased region" description="Basic and acidic residues" evidence="2">
    <location>
        <begin position="592"/>
        <end position="602"/>
    </location>
</feature>
<dbReference type="AlphaFoldDB" id="A0A226E0L6"/>
<dbReference type="Proteomes" id="UP000198287">
    <property type="component" value="Unassembled WGS sequence"/>
</dbReference>
<reference evidence="3 4" key="1">
    <citation type="submission" date="2015-12" db="EMBL/GenBank/DDBJ databases">
        <title>The genome of Folsomia candida.</title>
        <authorList>
            <person name="Faddeeva A."/>
            <person name="Derks M.F."/>
            <person name="Anvar Y."/>
            <person name="Smit S."/>
            <person name="Van Straalen N."/>
            <person name="Roelofs D."/>
        </authorList>
    </citation>
    <scope>NUCLEOTIDE SEQUENCE [LARGE SCALE GENOMIC DNA]</scope>
    <source>
        <strain evidence="3 4">VU population</strain>
        <tissue evidence="3">Whole body</tissue>
    </source>
</reference>
<comment type="caution">
    <text evidence="3">The sequence shown here is derived from an EMBL/GenBank/DDBJ whole genome shotgun (WGS) entry which is preliminary data.</text>
</comment>
<organism evidence="3 4">
    <name type="scientific">Folsomia candida</name>
    <name type="common">Springtail</name>
    <dbReference type="NCBI Taxonomy" id="158441"/>
    <lineage>
        <taxon>Eukaryota</taxon>
        <taxon>Metazoa</taxon>
        <taxon>Ecdysozoa</taxon>
        <taxon>Arthropoda</taxon>
        <taxon>Hexapoda</taxon>
        <taxon>Collembola</taxon>
        <taxon>Entomobryomorpha</taxon>
        <taxon>Isotomoidea</taxon>
        <taxon>Isotomidae</taxon>
        <taxon>Proisotominae</taxon>
        <taxon>Folsomia</taxon>
    </lineage>
</organism>
<proteinExistence type="predicted"/>
<feature type="region of interest" description="Disordered" evidence="2">
    <location>
        <begin position="448"/>
        <end position="547"/>
    </location>
</feature>
<protein>
    <submittedName>
        <fullName evidence="3">Uncharacterized protein</fullName>
    </submittedName>
</protein>
<feature type="compositionally biased region" description="Basic and acidic residues" evidence="2">
    <location>
        <begin position="297"/>
        <end position="321"/>
    </location>
</feature>
<feature type="compositionally biased region" description="Low complexity" evidence="2">
    <location>
        <begin position="509"/>
        <end position="544"/>
    </location>
</feature>
<feature type="compositionally biased region" description="Basic and acidic residues" evidence="2">
    <location>
        <begin position="106"/>
        <end position="117"/>
    </location>
</feature>
<feature type="region of interest" description="Disordered" evidence="2">
    <location>
        <begin position="592"/>
        <end position="612"/>
    </location>
</feature>
<name>A0A226E0L6_FOLCA</name>
<feature type="region of interest" description="Disordered" evidence="2">
    <location>
        <begin position="106"/>
        <end position="140"/>
    </location>
</feature>
<dbReference type="EMBL" id="LNIX01000009">
    <property type="protein sequence ID" value="OXA50507.1"/>
    <property type="molecule type" value="Genomic_DNA"/>
</dbReference>
<feature type="region of interest" description="Disordered" evidence="2">
    <location>
        <begin position="334"/>
        <end position="361"/>
    </location>
</feature>
<evidence type="ECO:0000256" key="1">
    <source>
        <dbReference type="SAM" id="Coils"/>
    </source>
</evidence>
<feature type="compositionally biased region" description="Acidic residues" evidence="2">
    <location>
        <begin position="256"/>
        <end position="265"/>
    </location>
</feature>
<feature type="compositionally biased region" description="Low complexity" evidence="2">
    <location>
        <begin position="267"/>
        <end position="277"/>
    </location>
</feature>
<feature type="compositionally biased region" description="Polar residues" evidence="2">
    <location>
        <begin position="465"/>
        <end position="478"/>
    </location>
</feature>
<evidence type="ECO:0000313" key="4">
    <source>
        <dbReference type="Proteomes" id="UP000198287"/>
    </source>
</evidence>
<keyword evidence="4" id="KW-1185">Reference proteome</keyword>
<sequence length="778" mass="86064">MLKPNRTSSTNDPIGAILNRARSTLNQSRQFRDPSDKQVKQPSLLLRPPKPEVISTQASKLLQNDNRSITKTSNNNNSRFILDLDKHSSTTTNSIDDLLGRTKTILEQKKSRNRKGDGVLSNPPVSDVAPPPAVPQSTKSAANYDYDSIFSNVTSSKRVGRSDFNIFNVQNASSNVGGGSSAKLENLESFVGLQQPPPEKVKIKTSNPRMTKKSSNLNNSQNQRDDAYHENEDRGDDDSQSAGSSSYESSYTTGDSTEEENDDDGSTTITPPTITETYSKSVSNSAPLKAITLGDENDYRAKPTESKKSRKLKVQDLKDRPLVFLSEESHAVFKAMSPDEDEKSSPANKQYDNNTSPKSYTEDFVSEIQSVADNFSRTFARSVSMVEDSIEVPQTESDTVSEIPLELEGSESGGESSQRSVSHRKLSVKNAINSLRIVKEIQGNLQDLEISDRSGALSEDESEANKASEQASATTNNEYSDDLVINGAEIMTSTNTSGGGKVGKKSDSLKTSGSASGISKSSKLSSAKNLGQQKAQKSSTTSQSGIEIDLSRQSSRKAFQAALSQVKLQDELPKKHVITAVQQPPPLVVADQEKDKPTKKTDPVYQVPQTKPQTQIHSILEKEVYRKELNRLRKIHQREDKEIQKINEVRLKNYKTVKELEKGGRGKFRQPKIDFPAELETDLSSSGNWGAPYFNLDGSLSQGYRMENLPRTPDENYGLQVSNMDVPQLVREVVKSNERMYKMTIRAAKEMSKEYGKDVKLARKIRQDKLVKSKVLKN</sequence>
<feature type="compositionally biased region" description="Polar residues" evidence="2">
    <location>
        <begin position="345"/>
        <end position="359"/>
    </location>
</feature>
<feature type="region of interest" description="Disordered" evidence="2">
    <location>
        <begin position="190"/>
        <end position="321"/>
    </location>
</feature>
<accession>A0A226E0L6</accession>
<feature type="region of interest" description="Disordered" evidence="2">
    <location>
        <begin position="388"/>
        <end position="425"/>
    </location>
</feature>
<evidence type="ECO:0000313" key="3">
    <source>
        <dbReference type="EMBL" id="OXA50507.1"/>
    </source>
</evidence>
<feature type="compositionally biased region" description="Basic and acidic residues" evidence="2">
    <location>
        <begin position="30"/>
        <end position="39"/>
    </location>
</feature>
<feature type="compositionally biased region" description="Low complexity" evidence="2">
    <location>
        <begin position="240"/>
        <end position="255"/>
    </location>
</feature>